<keyword evidence="6 13" id="KW-0456">Lyase</keyword>
<dbReference type="GO" id="GO:0005829">
    <property type="term" value="C:cytosol"/>
    <property type="evidence" value="ECO:0007669"/>
    <property type="project" value="TreeGrafter"/>
</dbReference>
<dbReference type="GO" id="GO:0046656">
    <property type="term" value="P:folic acid biosynthetic process"/>
    <property type="evidence" value="ECO:0007669"/>
    <property type="project" value="UniProtKB-KW"/>
</dbReference>
<evidence type="ECO:0000313" key="14">
    <source>
        <dbReference type="Proteomes" id="UP000058114"/>
    </source>
</evidence>
<keyword evidence="4" id="KW-0663">Pyridoxal phosphate</keyword>
<evidence type="ECO:0000256" key="1">
    <source>
        <dbReference type="ARBA" id="ARBA00001933"/>
    </source>
</evidence>
<dbReference type="KEGG" id="asr:WL1483_274"/>
<proteinExistence type="inferred from homology"/>
<comment type="similarity">
    <text evidence="2">Belongs to the class-IV pyridoxal-phosphate-dependent aminotransferase family.</text>
</comment>
<dbReference type="EC" id="4.1.3.38" evidence="8 12"/>
<evidence type="ECO:0000256" key="9">
    <source>
        <dbReference type="ARBA" id="ARBA00049529"/>
    </source>
</evidence>
<dbReference type="FunFam" id="3.20.10.10:FF:000002">
    <property type="entry name" value="D-alanine aminotransferase"/>
    <property type="match status" value="1"/>
</dbReference>
<evidence type="ECO:0000256" key="10">
    <source>
        <dbReference type="ARBA" id="ARBA00054027"/>
    </source>
</evidence>
<reference evidence="13 14" key="2">
    <citation type="journal article" date="2016" name="Genome Announc.">
        <title>Complete Genome Sequence of the Highly Virulent Aeromonas schubertii Strain WL1483, Isolated from Diseased Snakehead Fish (Channa argus) in China.</title>
        <authorList>
            <person name="Liu L."/>
            <person name="Li N."/>
            <person name="Zhang D."/>
            <person name="Fu X."/>
            <person name="Shi C."/>
            <person name="Lin Q."/>
            <person name="Hao G."/>
        </authorList>
    </citation>
    <scope>NUCLEOTIDE SEQUENCE [LARGE SCALE GENOMIC DNA]</scope>
    <source>
        <strain evidence="13 14">WL1483</strain>
    </source>
</reference>
<evidence type="ECO:0000256" key="7">
    <source>
        <dbReference type="ARBA" id="ARBA00035633"/>
    </source>
</evidence>
<dbReference type="CDD" id="cd01559">
    <property type="entry name" value="ADCL_like"/>
    <property type="match status" value="1"/>
</dbReference>
<dbReference type="PANTHER" id="PTHR42743">
    <property type="entry name" value="AMINO-ACID AMINOTRANSFERASE"/>
    <property type="match status" value="1"/>
</dbReference>
<dbReference type="Gene3D" id="3.20.10.10">
    <property type="entry name" value="D-amino Acid Aminotransferase, subunit A, domain 2"/>
    <property type="match status" value="1"/>
</dbReference>
<organism evidence="13 14">
    <name type="scientific">Aeromonas schubertii</name>
    <dbReference type="NCBI Taxonomy" id="652"/>
    <lineage>
        <taxon>Bacteria</taxon>
        <taxon>Pseudomonadati</taxon>
        <taxon>Pseudomonadota</taxon>
        <taxon>Gammaproteobacteria</taxon>
        <taxon>Aeromonadales</taxon>
        <taxon>Aeromonadaceae</taxon>
        <taxon>Aeromonas</taxon>
    </lineage>
</organism>
<dbReference type="Proteomes" id="UP000058114">
    <property type="component" value="Chromosome"/>
</dbReference>
<dbReference type="EMBL" id="CP013067">
    <property type="protein sequence ID" value="ALP39693.1"/>
    <property type="molecule type" value="Genomic_DNA"/>
</dbReference>
<dbReference type="InterPro" id="IPR001544">
    <property type="entry name" value="Aminotrans_IV"/>
</dbReference>
<evidence type="ECO:0000256" key="4">
    <source>
        <dbReference type="ARBA" id="ARBA00022898"/>
    </source>
</evidence>
<dbReference type="GO" id="GO:0008153">
    <property type="term" value="P:4-aminobenzoate biosynthetic process"/>
    <property type="evidence" value="ECO:0007669"/>
    <property type="project" value="UniProtKB-UniRule"/>
</dbReference>
<dbReference type="InterPro" id="IPR043132">
    <property type="entry name" value="BCAT-like_C"/>
</dbReference>
<evidence type="ECO:0000256" key="6">
    <source>
        <dbReference type="ARBA" id="ARBA00023239"/>
    </source>
</evidence>
<evidence type="ECO:0000256" key="3">
    <source>
        <dbReference type="ARBA" id="ARBA00011738"/>
    </source>
</evidence>
<name>A0A0S2SDA0_9GAMM</name>
<dbReference type="InterPro" id="IPR017824">
    <property type="entry name" value="Aminodeoxychorismate_lyase_IV"/>
</dbReference>
<dbReference type="GO" id="GO:0008696">
    <property type="term" value="F:4-amino-4-deoxychorismate lyase activity"/>
    <property type="evidence" value="ECO:0007669"/>
    <property type="project" value="UniProtKB-UniRule"/>
</dbReference>
<dbReference type="Gene3D" id="3.30.470.10">
    <property type="match status" value="1"/>
</dbReference>
<evidence type="ECO:0000256" key="11">
    <source>
        <dbReference type="ARBA" id="ARBA00069174"/>
    </source>
</evidence>
<reference evidence="14" key="1">
    <citation type="submission" date="2015-10" db="EMBL/GenBank/DDBJ databases">
        <title>Complete Genome Sequence of Aeromonas schubertii strain WL1483.</title>
        <authorList>
            <person name="Liu L."/>
        </authorList>
    </citation>
    <scope>NUCLEOTIDE SEQUENCE [LARGE SCALE GENOMIC DNA]</scope>
    <source>
        <strain evidence="14">WL1483</strain>
    </source>
</reference>
<gene>
    <name evidence="13" type="primary">pabC</name>
    <name evidence="13" type="ORF">WL1483_274</name>
</gene>
<dbReference type="Pfam" id="PF01063">
    <property type="entry name" value="Aminotran_4"/>
    <property type="match status" value="1"/>
</dbReference>
<dbReference type="InterPro" id="IPR050571">
    <property type="entry name" value="Class-IV_PLP-Dep_Aminotrnsfr"/>
</dbReference>
<evidence type="ECO:0000313" key="13">
    <source>
        <dbReference type="EMBL" id="ALP39693.1"/>
    </source>
</evidence>
<dbReference type="SUPFAM" id="SSF56752">
    <property type="entry name" value="D-aminoacid aminotransferase-like PLP-dependent enzymes"/>
    <property type="match status" value="1"/>
</dbReference>
<dbReference type="AlphaFoldDB" id="A0A0S2SDA0"/>
<evidence type="ECO:0000256" key="12">
    <source>
        <dbReference type="NCBIfam" id="TIGR03461"/>
    </source>
</evidence>
<keyword evidence="5" id="KW-0289">Folate biosynthesis</keyword>
<protein>
    <recommendedName>
        <fullName evidence="11 12">Aminodeoxychorismate lyase</fullName>
        <ecNumber evidence="8 12">4.1.3.38</ecNumber>
    </recommendedName>
</protein>
<comment type="cofactor">
    <cofactor evidence="1">
        <name>pyridoxal 5'-phosphate</name>
        <dbReference type="ChEBI" id="CHEBI:597326"/>
    </cofactor>
</comment>
<sequence length="269" mass="29975">MSLINGRKLDHVEISDRGLAYGDGHFTTMKVVDGHVERWEAHLTRLQKGCLRLGITEPDWSALTVSLQREIAGIELGCAKVMVTRGSGGRGYSPAGCHDTRWILTLSPFPDHYPNWQQQGIEVVVCRQRVGDQPMLAGLKTLNRLEQVLLRQELNDANAVEGVVLNTRNVLVAGVSANLFWRRDKTVFTPALSHGGIDGVMRRSVMGMLKEMSIELRTVEAPLESLWHAEEVWLTNALMGVVPVTRVAQKSYSIGAVVRYLQERLLIDV</sequence>
<dbReference type="NCBIfam" id="NF004761">
    <property type="entry name" value="PRK06092.1"/>
    <property type="match status" value="1"/>
</dbReference>
<comment type="catalytic activity">
    <reaction evidence="9">
        <text>4-amino-4-deoxychorismate = 4-aminobenzoate + pyruvate + H(+)</text>
        <dbReference type="Rhea" id="RHEA:16201"/>
        <dbReference type="ChEBI" id="CHEBI:15361"/>
        <dbReference type="ChEBI" id="CHEBI:15378"/>
        <dbReference type="ChEBI" id="CHEBI:17836"/>
        <dbReference type="ChEBI" id="CHEBI:58406"/>
        <dbReference type="EC" id="4.1.3.38"/>
    </reaction>
</comment>
<dbReference type="NCBIfam" id="TIGR03461">
    <property type="entry name" value="pabC_Proteo"/>
    <property type="match status" value="1"/>
</dbReference>
<accession>A0A0S2SDA0</accession>
<comment type="pathway">
    <text evidence="7">Cofactor biosynthesis; tetrahydrofolate biosynthesis; 4-aminobenzoate from chorismate: step 2/2.</text>
</comment>
<dbReference type="GO" id="GO:0030170">
    <property type="term" value="F:pyridoxal phosphate binding"/>
    <property type="evidence" value="ECO:0007669"/>
    <property type="project" value="InterPro"/>
</dbReference>
<dbReference type="InterPro" id="IPR043131">
    <property type="entry name" value="BCAT-like_N"/>
</dbReference>
<dbReference type="InterPro" id="IPR036038">
    <property type="entry name" value="Aminotransferase-like"/>
</dbReference>
<evidence type="ECO:0000256" key="8">
    <source>
        <dbReference type="ARBA" id="ARBA00035676"/>
    </source>
</evidence>
<comment type="function">
    <text evidence="10">Involved in the biosynthesis of p-aminobenzoate (PABA), a precursor of tetrahydrofolate. Converts 4-amino-4-deoxychorismate into 4-aminobenzoate (PABA) and pyruvate.</text>
</comment>
<comment type="subunit">
    <text evidence="3">Homodimer.</text>
</comment>
<dbReference type="PANTHER" id="PTHR42743:SF2">
    <property type="entry name" value="AMINODEOXYCHORISMATE LYASE"/>
    <property type="match status" value="1"/>
</dbReference>
<dbReference type="RefSeq" id="WP_060586093.1">
    <property type="nucleotide sequence ID" value="NZ_CP013067.1"/>
</dbReference>
<evidence type="ECO:0000256" key="5">
    <source>
        <dbReference type="ARBA" id="ARBA00022909"/>
    </source>
</evidence>
<dbReference type="PATRIC" id="fig|652.5.peg.2199"/>
<evidence type="ECO:0000256" key="2">
    <source>
        <dbReference type="ARBA" id="ARBA00009320"/>
    </source>
</evidence>